<dbReference type="PANTHER" id="PTHR11228">
    <property type="entry name" value="RADICAL SAM DOMAIN PROTEIN"/>
    <property type="match status" value="1"/>
</dbReference>
<dbReference type="Gene3D" id="3.20.20.70">
    <property type="entry name" value="Aldolase class I"/>
    <property type="match status" value="1"/>
</dbReference>
<comment type="cofactor">
    <cofactor evidence="1">
        <name>[4Fe-4S] cluster</name>
        <dbReference type="ChEBI" id="CHEBI:49883"/>
    </cofactor>
</comment>
<dbReference type="RefSeq" id="WP_174404252.1">
    <property type="nucleotide sequence ID" value="NZ_BLVO01000012.1"/>
</dbReference>
<gene>
    <name evidence="8" type="ORF">DSM101010T_09180</name>
</gene>
<evidence type="ECO:0000313" key="9">
    <source>
        <dbReference type="Proteomes" id="UP000503840"/>
    </source>
</evidence>
<dbReference type="PANTHER" id="PTHR11228:SF7">
    <property type="entry name" value="PQQA PEPTIDE CYCLASE"/>
    <property type="match status" value="1"/>
</dbReference>
<evidence type="ECO:0000259" key="7">
    <source>
        <dbReference type="PROSITE" id="PS51918"/>
    </source>
</evidence>
<dbReference type="SFLD" id="SFLDG01386">
    <property type="entry name" value="main_SPASM_domain-containing"/>
    <property type="match status" value="1"/>
</dbReference>
<dbReference type="SMART" id="SM00729">
    <property type="entry name" value="Elp3"/>
    <property type="match status" value="1"/>
</dbReference>
<evidence type="ECO:0000256" key="4">
    <source>
        <dbReference type="ARBA" id="ARBA00023004"/>
    </source>
</evidence>
<evidence type="ECO:0000313" key="8">
    <source>
        <dbReference type="EMBL" id="GFM32553.1"/>
    </source>
</evidence>
<keyword evidence="3" id="KW-0479">Metal-binding</keyword>
<dbReference type="SFLD" id="SFLDS00029">
    <property type="entry name" value="Radical_SAM"/>
    <property type="match status" value="1"/>
</dbReference>
<feature type="region of interest" description="Disordered" evidence="6">
    <location>
        <begin position="1"/>
        <end position="27"/>
    </location>
</feature>
<dbReference type="Pfam" id="PF04055">
    <property type="entry name" value="Radical_SAM"/>
    <property type="match status" value="1"/>
</dbReference>
<dbReference type="AlphaFoldDB" id="A0A7J0BFQ3"/>
<dbReference type="PROSITE" id="PS51918">
    <property type="entry name" value="RADICAL_SAM"/>
    <property type="match status" value="1"/>
</dbReference>
<evidence type="ECO:0000256" key="6">
    <source>
        <dbReference type="SAM" id="MobiDB-lite"/>
    </source>
</evidence>
<feature type="compositionally biased region" description="Low complexity" evidence="6">
    <location>
        <begin position="15"/>
        <end position="26"/>
    </location>
</feature>
<dbReference type="EMBL" id="BLVO01000012">
    <property type="protein sequence ID" value="GFM32553.1"/>
    <property type="molecule type" value="Genomic_DNA"/>
</dbReference>
<dbReference type="Proteomes" id="UP000503840">
    <property type="component" value="Unassembled WGS sequence"/>
</dbReference>
<dbReference type="InterPro" id="IPR013785">
    <property type="entry name" value="Aldolase_TIM"/>
</dbReference>
<dbReference type="SUPFAM" id="SSF102114">
    <property type="entry name" value="Radical SAM enzymes"/>
    <property type="match status" value="1"/>
</dbReference>
<keyword evidence="2" id="KW-0949">S-adenosyl-L-methionine</keyword>
<dbReference type="InterPro" id="IPR058240">
    <property type="entry name" value="rSAM_sf"/>
</dbReference>
<dbReference type="GO" id="GO:0003824">
    <property type="term" value="F:catalytic activity"/>
    <property type="evidence" value="ECO:0007669"/>
    <property type="project" value="InterPro"/>
</dbReference>
<dbReference type="GO" id="GO:0051536">
    <property type="term" value="F:iron-sulfur cluster binding"/>
    <property type="evidence" value="ECO:0007669"/>
    <property type="project" value="UniProtKB-KW"/>
</dbReference>
<evidence type="ECO:0000256" key="3">
    <source>
        <dbReference type="ARBA" id="ARBA00022723"/>
    </source>
</evidence>
<dbReference type="CDD" id="cd01335">
    <property type="entry name" value="Radical_SAM"/>
    <property type="match status" value="1"/>
</dbReference>
<accession>A0A7J0BFQ3</accession>
<evidence type="ECO:0000256" key="5">
    <source>
        <dbReference type="ARBA" id="ARBA00023014"/>
    </source>
</evidence>
<reference evidence="8 9" key="1">
    <citation type="submission" date="2020-05" db="EMBL/GenBank/DDBJ databases">
        <title>Draft genome sequence of Desulfovibrio sp. strain HN2T.</title>
        <authorList>
            <person name="Ueno A."/>
            <person name="Tamazawa S."/>
            <person name="Tamamura S."/>
            <person name="Murakami T."/>
            <person name="Kiyama T."/>
            <person name="Inomata H."/>
            <person name="Amano Y."/>
            <person name="Miyakawa K."/>
            <person name="Tamaki H."/>
            <person name="Naganuma T."/>
            <person name="Kaneko K."/>
        </authorList>
    </citation>
    <scope>NUCLEOTIDE SEQUENCE [LARGE SCALE GENOMIC DNA]</scope>
    <source>
        <strain evidence="8 9">HN2</strain>
    </source>
</reference>
<evidence type="ECO:0000256" key="1">
    <source>
        <dbReference type="ARBA" id="ARBA00001966"/>
    </source>
</evidence>
<evidence type="ECO:0000256" key="2">
    <source>
        <dbReference type="ARBA" id="ARBA00022691"/>
    </source>
</evidence>
<proteinExistence type="predicted"/>
<dbReference type="InterPro" id="IPR050377">
    <property type="entry name" value="Radical_SAM_PqqE_MftC-like"/>
</dbReference>
<name>A0A7J0BFQ3_9BACT</name>
<organism evidence="8 9">
    <name type="scientific">Desulfovibrio subterraneus</name>
    <dbReference type="NCBI Taxonomy" id="2718620"/>
    <lineage>
        <taxon>Bacteria</taxon>
        <taxon>Pseudomonadati</taxon>
        <taxon>Thermodesulfobacteriota</taxon>
        <taxon>Desulfovibrionia</taxon>
        <taxon>Desulfovibrionales</taxon>
        <taxon>Desulfovibrionaceae</taxon>
        <taxon>Desulfovibrio</taxon>
    </lineage>
</organism>
<comment type="caution">
    <text evidence="8">The sequence shown here is derived from an EMBL/GenBank/DDBJ whole genome shotgun (WGS) entry which is preliminary data.</text>
</comment>
<keyword evidence="4" id="KW-0408">Iron</keyword>
<keyword evidence="9" id="KW-1185">Reference proteome</keyword>
<sequence>MSDISDTTKGTRPDAANGTTPATTNGMVTAMTPDRAMVNVTGRCNSRCSYCMAWREDRTAGEPTLEELLHIVEHAAKLGCKAVGFSGGEPLLRGDLEDIIRHVKSLGMYPALVTNGVLLTEKRVRSLAAAGIGSLSMSLDTLDADLYQAIRGIPLKQPMEHLLAAAALKLMPMGISVTVSARNVHSLDSLVEFAGMHGLLVSFQLYADDVHLANADASQMPEWQSLEAAAERLITLKEQGAPVTNSPEYLRSMAAFVREGAWLGLGRCLGPQREICIDEALNLVTCWGMDRKIGSLRDADLTTLWRSEEFAKARRELAGCRRCLLSCHFENSLRLLAMEEAATAGDKA</sequence>
<dbReference type="InterPro" id="IPR007197">
    <property type="entry name" value="rSAM"/>
</dbReference>
<protein>
    <submittedName>
        <fullName evidence="8">Heme d1 biosynthesis radical SAM protein NirJ2</fullName>
    </submittedName>
</protein>
<feature type="domain" description="Radical SAM core" evidence="7">
    <location>
        <begin position="30"/>
        <end position="237"/>
    </location>
</feature>
<dbReference type="InterPro" id="IPR006638">
    <property type="entry name" value="Elp3/MiaA/NifB-like_rSAM"/>
</dbReference>
<dbReference type="CDD" id="cd21109">
    <property type="entry name" value="SPASM"/>
    <property type="match status" value="1"/>
</dbReference>
<dbReference type="SFLD" id="SFLDG01067">
    <property type="entry name" value="SPASM/twitch_domain_containing"/>
    <property type="match status" value="1"/>
</dbReference>
<keyword evidence="5" id="KW-0411">Iron-sulfur</keyword>
<dbReference type="GO" id="GO:0046872">
    <property type="term" value="F:metal ion binding"/>
    <property type="evidence" value="ECO:0007669"/>
    <property type="project" value="UniProtKB-KW"/>
</dbReference>
<feature type="compositionally biased region" description="Polar residues" evidence="6">
    <location>
        <begin position="1"/>
        <end position="10"/>
    </location>
</feature>